<organism evidence="1 2">
    <name type="scientific">Caerostris darwini</name>
    <dbReference type="NCBI Taxonomy" id="1538125"/>
    <lineage>
        <taxon>Eukaryota</taxon>
        <taxon>Metazoa</taxon>
        <taxon>Ecdysozoa</taxon>
        <taxon>Arthropoda</taxon>
        <taxon>Chelicerata</taxon>
        <taxon>Arachnida</taxon>
        <taxon>Araneae</taxon>
        <taxon>Araneomorphae</taxon>
        <taxon>Entelegynae</taxon>
        <taxon>Araneoidea</taxon>
        <taxon>Araneidae</taxon>
        <taxon>Caerostris</taxon>
    </lineage>
</organism>
<sequence>MFRLGEDSLEPSCFYSSDWAKILWSQVASTVLIGRRFFGAKLLLQSSASTHSGSWLPVLLFLSAHPMWGFLIGHCVYPLFPFVLFHVELPDWAKILWSQAEVKYSLTLTPVAGFL</sequence>
<reference evidence="1 2" key="1">
    <citation type="submission" date="2021-06" db="EMBL/GenBank/DDBJ databases">
        <title>Caerostris darwini draft genome.</title>
        <authorList>
            <person name="Kono N."/>
            <person name="Arakawa K."/>
        </authorList>
    </citation>
    <scope>NUCLEOTIDE SEQUENCE [LARGE SCALE GENOMIC DNA]</scope>
</reference>
<name>A0AAV4Q612_9ARAC</name>
<gene>
    <name evidence="1" type="ORF">CDAR_252921</name>
</gene>
<evidence type="ECO:0000313" key="2">
    <source>
        <dbReference type="Proteomes" id="UP001054837"/>
    </source>
</evidence>
<evidence type="ECO:0000313" key="1">
    <source>
        <dbReference type="EMBL" id="GIY04495.1"/>
    </source>
</evidence>
<proteinExistence type="predicted"/>
<accession>A0AAV4Q612</accession>
<protein>
    <submittedName>
        <fullName evidence="1">Uncharacterized protein</fullName>
    </submittedName>
</protein>
<dbReference type="EMBL" id="BPLQ01003930">
    <property type="protein sequence ID" value="GIY04495.1"/>
    <property type="molecule type" value="Genomic_DNA"/>
</dbReference>
<dbReference type="AlphaFoldDB" id="A0AAV4Q612"/>
<comment type="caution">
    <text evidence="1">The sequence shown here is derived from an EMBL/GenBank/DDBJ whole genome shotgun (WGS) entry which is preliminary data.</text>
</comment>
<dbReference type="Proteomes" id="UP001054837">
    <property type="component" value="Unassembled WGS sequence"/>
</dbReference>
<keyword evidence="2" id="KW-1185">Reference proteome</keyword>